<evidence type="ECO:0000256" key="1">
    <source>
        <dbReference type="SAM" id="Phobius"/>
    </source>
</evidence>
<dbReference type="InParanoid" id="A0A2R6QYF5"/>
<dbReference type="PANTHER" id="PTHR32246:SF22">
    <property type="entry name" value="C2 DOMAIN-CONTAINING PROTEIN"/>
    <property type="match status" value="1"/>
</dbReference>
<dbReference type="OrthoDB" id="270970at2759"/>
<dbReference type="EMBL" id="NKQK01000011">
    <property type="protein sequence ID" value="PSS17437.1"/>
    <property type="molecule type" value="Genomic_DNA"/>
</dbReference>
<reference evidence="4" key="2">
    <citation type="journal article" date="2018" name="BMC Genomics">
        <title>A manually annotated Actinidia chinensis var. chinensis (kiwifruit) genome highlights the challenges associated with draft genomes and gene prediction in plants.</title>
        <authorList>
            <person name="Pilkington S.M."/>
            <person name="Crowhurst R."/>
            <person name="Hilario E."/>
            <person name="Nardozza S."/>
            <person name="Fraser L."/>
            <person name="Peng Y."/>
            <person name="Gunaseelan K."/>
            <person name="Simpson R."/>
            <person name="Tahir J."/>
            <person name="Deroles S.C."/>
            <person name="Templeton K."/>
            <person name="Luo Z."/>
            <person name="Davy M."/>
            <person name="Cheng C."/>
            <person name="McNeilage M."/>
            <person name="Scaglione D."/>
            <person name="Liu Y."/>
            <person name="Zhang Q."/>
            <person name="Datson P."/>
            <person name="De Silva N."/>
            <person name="Gardiner S.E."/>
            <person name="Bassett H."/>
            <person name="Chagne D."/>
            <person name="McCallum J."/>
            <person name="Dzierzon H."/>
            <person name="Deng C."/>
            <person name="Wang Y.Y."/>
            <person name="Barron L."/>
            <person name="Manako K."/>
            <person name="Bowen J."/>
            <person name="Foster T.M."/>
            <person name="Erridge Z.A."/>
            <person name="Tiffin H."/>
            <person name="Waite C.N."/>
            <person name="Davies K.M."/>
            <person name="Grierson E.P."/>
            <person name="Laing W.A."/>
            <person name="Kirk R."/>
            <person name="Chen X."/>
            <person name="Wood M."/>
            <person name="Montefiori M."/>
            <person name="Brummell D.A."/>
            <person name="Schwinn K.E."/>
            <person name="Catanach A."/>
            <person name="Fullerton C."/>
            <person name="Li D."/>
            <person name="Meiyalaghan S."/>
            <person name="Nieuwenhuizen N."/>
            <person name="Read N."/>
            <person name="Prakash R."/>
            <person name="Hunter D."/>
            <person name="Zhang H."/>
            <person name="McKenzie M."/>
            <person name="Knabel M."/>
            <person name="Harris A."/>
            <person name="Allan A.C."/>
            <person name="Gleave A."/>
            <person name="Chen A."/>
            <person name="Janssen B.J."/>
            <person name="Plunkett B."/>
            <person name="Ampomah-Dwamena C."/>
            <person name="Voogd C."/>
            <person name="Leif D."/>
            <person name="Lafferty D."/>
            <person name="Souleyre E.J.F."/>
            <person name="Varkonyi-Gasic E."/>
            <person name="Gambi F."/>
            <person name="Hanley J."/>
            <person name="Yao J.L."/>
            <person name="Cheung J."/>
            <person name="David K.M."/>
            <person name="Warren B."/>
            <person name="Marsh K."/>
            <person name="Snowden K.C."/>
            <person name="Lin-Wang K."/>
            <person name="Brian L."/>
            <person name="Martinez-Sanchez M."/>
            <person name="Wang M."/>
            <person name="Ileperuma N."/>
            <person name="Macnee N."/>
            <person name="Campin R."/>
            <person name="McAtee P."/>
            <person name="Drummond R.S.M."/>
            <person name="Espley R.V."/>
            <person name="Ireland H.S."/>
            <person name="Wu R."/>
            <person name="Atkinson R.G."/>
            <person name="Karunairetnam S."/>
            <person name="Bulley S."/>
            <person name="Chunkath S."/>
            <person name="Hanley Z."/>
            <person name="Storey R."/>
            <person name="Thrimawithana A.H."/>
            <person name="Thomson S."/>
            <person name="David C."/>
            <person name="Testolin R."/>
            <person name="Huang H."/>
            <person name="Hellens R.P."/>
            <person name="Schaffer R.J."/>
        </authorList>
    </citation>
    <scope>NUCLEOTIDE SEQUENCE [LARGE SCALE GENOMIC DNA]</scope>
    <source>
        <strain evidence="4">cv. Red5</strain>
    </source>
</reference>
<keyword evidence="1" id="KW-0472">Membrane</keyword>
<protein>
    <recommendedName>
        <fullName evidence="2">C2 domain-containing protein</fullName>
    </recommendedName>
</protein>
<dbReference type="CDD" id="cd04051">
    <property type="entry name" value="C2_SRC2_like"/>
    <property type="match status" value="1"/>
</dbReference>
<comment type="caution">
    <text evidence="3">The sequence shown here is derived from an EMBL/GenBank/DDBJ whole genome shotgun (WGS) entry which is preliminary data.</text>
</comment>
<dbReference type="Proteomes" id="UP000241394">
    <property type="component" value="Chromosome LG11"/>
</dbReference>
<keyword evidence="4" id="KW-1185">Reference proteome</keyword>
<dbReference type="InterPro" id="IPR000008">
    <property type="entry name" value="C2_dom"/>
</dbReference>
<dbReference type="OMA" id="FRYTVGE"/>
<keyword evidence="1" id="KW-0812">Transmembrane</keyword>
<dbReference type="InterPro" id="IPR035892">
    <property type="entry name" value="C2_domain_sf"/>
</dbReference>
<dbReference type="STRING" id="1590841.A0A2R6QYF5"/>
<dbReference type="SMART" id="SM00239">
    <property type="entry name" value="C2"/>
    <property type="match status" value="1"/>
</dbReference>
<dbReference type="Pfam" id="PF00168">
    <property type="entry name" value="C2"/>
    <property type="match status" value="1"/>
</dbReference>
<evidence type="ECO:0000259" key="2">
    <source>
        <dbReference type="PROSITE" id="PS50004"/>
    </source>
</evidence>
<feature type="transmembrane region" description="Helical" evidence="1">
    <location>
        <begin position="158"/>
        <end position="175"/>
    </location>
</feature>
<organism evidence="3 4">
    <name type="scientific">Actinidia chinensis var. chinensis</name>
    <name type="common">Chinese soft-hair kiwi</name>
    <dbReference type="NCBI Taxonomy" id="1590841"/>
    <lineage>
        <taxon>Eukaryota</taxon>
        <taxon>Viridiplantae</taxon>
        <taxon>Streptophyta</taxon>
        <taxon>Embryophyta</taxon>
        <taxon>Tracheophyta</taxon>
        <taxon>Spermatophyta</taxon>
        <taxon>Magnoliopsida</taxon>
        <taxon>eudicotyledons</taxon>
        <taxon>Gunneridae</taxon>
        <taxon>Pentapetalae</taxon>
        <taxon>asterids</taxon>
        <taxon>Ericales</taxon>
        <taxon>Actinidiaceae</taxon>
        <taxon>Actinidia</taxon>
    </lineage>
</organism>
<sequence>MDCRRFEINLISASDLECVRKRFKMKVYAVVTVGDKQETEKQTPVDKENETNPAWNFTFRYTVGERALNQDGVMIVIKLYCSRTLGDRYIGEVRISIRELYSQAMENGGSITLKKNVQRGGSDATQGQLQFACSFGEKVIIEPPPPGSPNVWKKGAKVLLAVILNLVGVGVPLFLDDDSASKSESPIV</sequence>
<gene>
    <name evidence="3" type="ORF">CEY00_Acc12223</name>
</gene>
<dbReference type="PANTHER" id="PTHR32246">
    <property type="entry name" value="INGRESSION PROTEIN FIC1"/>
    <property type="match status" value="1"/>
</dbReference>
<evidence type="ECO:0000313" key="4">
    <source>
        <dbReference type="Proteomes" id="UP000241394"/>
    </source>
</evidence>
<name>A0A2R6QYF5_ACTCC</name>
<dbReference type="Gramene" id="PSS17437">
    <property type="protein sequence ID" value="PSS17437"/>
    <property type="gene ID" value="CEY00_Acc12223"/>
</dbReference>
<dbReference type="Gene3D" id="2.60.40.150">
    <property type="entry name" value="C2 domain"/>
    <property type="match status" value="1"/>
</dbReference>
<dbReference type="InterPro" id="IPR044750">
    <property type="entry name" value="C2_SRC2/BAP"/>
</dbReference>
<keyword evidence="1" id="KW-1133">Transmembrane helix</keyword>
<dbReference type="GO" id="GO:0006952">
    <property type="term" value="P:defense response"/>
    <property type="evidence" value="ECO:0007669"/>
    <property type="project" value="InterPro"/>
</dbReference>
<dbReference type="SUPFAM" id="SSF49562">
    <property type="entry name" value="C2 domain (Calcium/lipid-binding domain, CaLB)"/>
    <property type="match status" value="1"/>
</dbReference>
<dbReference type="PROSITE" id="PS50004">
    <property type="entry name" value="C2"/>
    <property type="match status" value="1"/>
</dbReference>
<proteinExistence type="predicted"/>
<feature type="domain" description="C2" evidence="2">
    <location>
        <begin position="1"/>
        <end position="113"/>
    </location>
</feature>
<reference evidence="3 4" key="1">
    <citation type="submission" date="2017-07" db="EMBL/GenBank/DDBJ databases">
        <title>An improved, manually edited Actinidia chinensis var. chinensis (kiwifruit) genome highlights the challenges associated with draft genomes and gene prediction in plants.</title>
        <authorList>
            <person name="Pilkington S."/>
            <person name="Crowhurst R."/>
            <person name="Hilario E."/>
            <person name="Nardozza S."/>
            <person name="Fraser L."/>
            <person name="Peng Y."/>
            <person name="Gunaseelan K."/>
            <person name="Simpson R."/>
            <person name="Tahir J."/>
            <person name="Deroles S."/>
            <person name="Templeton K."/>
            <person name="Luo Z."/>
            <person name="Davy M."/>
            <person name="Cheng C."/>
            <person name="Mcneilage M."/>
            <person name="Scaglione D."/>
            <person name="Liu Y."/>
            <person name="Zhang Q."/>
            <person name="Datson P."/>
            <person name="De Silva N."/>
            <person name="Gardiner S."/>
            <person name="Bassett H."/>
            <person name="Chagne D."/>
            <person name="Mccallum J."/>
            <person name="Dzierzon H."/>
            <person name="Deng C."/>
            <person name="Wang Y.-Y."/>
            <person name="Barron N."/>
            <person name="Manako K."/>
            <person name="Bowen J."/>
            <person name="Foster T."/>
            <person name="Erridge Z."/>
            <person name="Tiffin H."/>
            <person name="Waite C."/>
            <person name="Davies K."/>
            <person name="Grierson E."/>
            <person name="Laing W."/>
            <person name="Kirk R."/>
            <person name="Chen X."/>
            <person name="Wood M."/>
            <person name="Montefiori M."/>
            <person name="Brummell D."/>
            <person name="Schwinn K."/>
            <person name="Catanach A."/>
            <person name="Fullerton C."/>
            <person name="Li D."/>
            <person name="Meiyalaghan S."/>
            <person name="Nieuwenhuizen N."/>
            <person name="Read N."/>
            <person name="Prakash R."/>
            <person name="Hunter D."/>
            <person name="Zhang H."/>
            <person name="Mckenzie M."/>
            <person name="Knabel M."/>
            <person name="Harris A."/>
            <person name="Allan A."/>
            <person name="Chen A."/>
            <person name="Janssen B."/>
            <person name="Plunkett B."/>
            <person name="Dwamena C."/>
            <person name="Voogd C."/>
            <person name="Leif D."/>
            <person name="Lafferty D."/>
            <person name="Souleyre E."/>
            <person name="Varkonyi-Gasic E."/>
            <person name="Gambi F."/>
            <person name="Hanley J."/>
            <person name="Yao J.-L."/>
            <person name="Cheung J."/>
            <person name="David K."/>
            <person name="Warren B."/>
            <person name="Marsh K."/>
            <person name="Snowden K."/>
            <person name="Lin-Wang K."/>
            <person name="Brian L."/>
            <person name="Martinez-Sanchez M."/>
            <person name="Wang M."/>
            <person name="Ileperuma N."/>
            <person name="Macnee N."/>
            <person name="Campin R."/>
            <person name="Mcatee P."/>
            <person name="Drummond R."/>
            <person name="Espley R."/>
            <person name="Ireland H."/>
            <person name="Wu R."/>
            <person name="Atkinson R."/>
            <person name="Karunairetnam S."/>
            <person name="Bulley S."/>
            <person name="Chunkath S."/>
            <person name="Hanley Z."/>
            <person name="Storey R."/>
            <person name="Thrimawithana A."/>
            <person name="Thomson S."/>
            <person name="David C."/>
            <person name="Testolin R."/>
        </authorList>
    </citation>
    <scope>NUCLEOTIDE SEQUENCE [LARGE SCALE GENOMIC DNA]</scope>
    <source>
        <strain evidence="4">cv. Red5</strain>
        <tissue evidence="3">Young leaf</tissue>
    </source>
</reference>
<accession>A0A2R6QYF5</accession>
<evidence type="ECO:0000313" key="3">
    <source>
        <dbReference type="EMBL" id="PSS17437.1"/>
    </source>
</evidence>
<dbReference type="AlphaFoldDB" id="A0A2R6QYF5"/>